<feature type="region of interest" description="Disordered" evidence="1">
    <location>
        <begin position="214"/>
        <end position="246"/>
    </location>
</feature>
<reference evidence="3 4" key="1">
    <citation type="submission" date="2018-08" db="EMBL/GenBank/DDBJ databases">
        <title>A genome reference for cultivated species of the human gut microbiota.</title>
        <authorList>
            <person name="Zou Y."/>
            <person name="Xue W."/>
            <person name="Luo G."/>
        </authorList>
    </citation>
    <scope>NUCLEOTIDE SEQUENCE [LARGE SCALE GENOMIC DNA]</scope>
    <source>
        <strain evidence="3 4">AF14-18</strain>
    </source>
</reference>
<dbReference type="AlphaFoldDB" id="A0A412ZGH2"/>
<protein>
    <submittedName>
        <fullName evidence="3">Flagellar hook-length control protein FliK</fullName>
    </submittedName>
</protein>
<dbReference type="InterPro" id="IPR021136">
    <property type="entry name" value="Flagellar_hook_control-like_C"/>
</dbReference>
<evidence type="ECO:0000313" key="4">
    <source>
        <dbReference type="Proteomes" id="UP000284543"/>
    </source>
</evidence>
<feature type="domain" description="Flagellar hook-length control protein-like C-terminal" evidence="2">
    <location>
        <begin position="298"/>
        <end position="355"/>
    </location>
</feature>
<accession>A0A412ZGH2</accession>
<keyword evidence="3" id="KW-0969">Cilium</keyword>
<feature type="compositionally biased region" description="Basic and acidic residues" evidence="1">
    <location>
        <begin position="41"/>
        <end position="70"/>
    </location>
</feature>
<sequence>MTQMVRQAVDTAGPDVSVNRDKGDDRSGTDFLRMLRGRQQALDRRETEERLSKKGETRDKPGPADKKDSDAGEPVSGRIPLEAVKADTGGVLKDFTFQFRMDPGQLPEQWDAAVSDAQGSGLWVQVQASAVREDAADALGQEAGQGLPENGNFGPGILGDMVQTVLDADVSPAGQTDGLFKALGKEEVFPVPMAEENRNQEEPAMVRPAEGFTKPEQQAAGPEQTVPEIPVKAQTRDSAAGNGQPEEELPLAHAADSQQAVQPKDYGIAGQAGTQSPVRTSMEELPEAFAKTLADRLPERDGTLTIEFEPASLGKVTLRVIYEAGRTSVSLMSDNPKTLEILSQNAGQIAGILEDKTGRETVIYTYQSQQQFGDSREGGREGRREPGEQKDDRRRGQRDSFAQQLRLGLI</sequence>
<proteinExistence type="predicted"/>
<feature type="region of interest" description="Disordered" evidence="1">
    <location>
        <begin position="368"/>
        <end position="410"/>
    </location>
</feature>
<keyword evidence="3" id="KW-0282">Flagellum</keyword>
<dbReference type="Gene3D" id="3.30.750.140">
    <property type="match status" value="1"/>
</dbReference>
<feature type="compositionally biased region" description="Basic and acidic residues" evidence="1">
    <location>
        <begin position="18"/>
        <end position="28"/>
    </location>
</feature>
<gene>
    <name evidence="3" type="ORF">DWW02_04660</name>
</gene>
<dbReference type="EMBL" id="QRZM01000001">
    <property type="protein sequence ID" value="RGV79316.1"/>
    <property type="molecule type" value="Genomic_DNA"/>
</dbReference>
<dbReference type="InterPro" id="IPR038610">
    <property type="entry name" value="FliK-like_C_sf"/>
</dbReference>
<keyword evidence="3" id="KW-0966">Cell projection</keyword>
<evidence type="ECO:0000259" key="2">
    <source>
        <dbReference type="Pfam" id="PF02120"/>
    </source>
</evidence>
<dbReference type="Proteomes" id="UP000284543">
    <property type="component" value="Unassembled WGS sequence"/>
</dbReference>
<feature type="region of interest" description="Disordered" evidence="1">
    <location>
        <begin position="1"/>
        <end position="80"/>
    </location>
</feature>
<comment type="caution">
    <text evidence="3">The sequence shown here is derived from an EMBL/GenBank/DDBJ whole genome shotgun (WGS) entry which is preliminary data.</text>
</comment>
<organism evidence="3 4">
    <name type="scientific">Enterocloster bolteae</name>
    <dbReference type="NCBI Taxonomy" id="208479"/>
    <lineage>
        <taxon>Bacteria</taxon>
        <taxon>Bacillati</taxon>
        <taxon>Bacillota</taxon>
        <taxon>Clostridia</taxon>
        <taxon>Lachnospirales</taxon>
        <taxon>Lachnospiraceae</taxon>
        <taxon>Enterocloster</taxon>
    </lineage>
</organism>
<name>A0A412ZGH2_9FIRM</name>
<evidence type="ECO:0000313" key="3">
    <source>
        <dbReference type="EMBL" id="RGV79316.1"/>
    </source>
</evidence>
<evidence type="ECO:0000256" key="1">
    <source>
        <dbReference type="SAM" id="MobiDB-lite"/>
    </source>
</evidence>
<dbReference type="Pfam" id="PF02120">
    <property type="entry name" value="Flg_hook"/>
    <property type="match status" value="1"/>
</dbReference>
<feature type="compositionally biased region" description="Basic and acidic residues" evidence="1">
    <location>
        <begin position="374"/>
        <end position="398"/>
    </location>
</feature>